<name>U2RH35_EUBRA</name>
<protein>
    <submittedName>
        <fullName evidence="2">Uncharacterized protein</fullName>
    </submittedName>
</protein>
<keyword evidence="1" id="KW-0472">Membrane</keyword>
<gene>
    <name evidence="2" type="ORF">HMPREF0373_00863</name>
</gene>
<keyword evidence="1" id="KW-1133">Transmembrane helix</keyword>
<proteinExistence type="predicted"/>
<dbReference type="AlphaFoldDB" id="U2RH35"/>
<keyword evidence="1" id="KW-0812">Transmembrane</keyword>
<reference evidence="2 3" key="1">
    <citation type="submission" date="2013-06" db="EMBL/GenBank/DDBJ databases">
        <authorList>
            <person name="Weinstock G."/>
            <person name="Sodergren E."/>
            <person name="Lobos E.A."/>
            <person name="Fulton L."/>
            <person name="Fulton R."/>
            <person name="Courtney L."/>
            <person name="Fronick C."/>
            <person name="O'Laughlin M."/>
            <person name="Godfrey J."/>
            <person name="Wilson R.M."/>
            <person name="Miner T."/>
            <person name="Farmer C."/>
            <person name="Delehaunty K."/>
            <person name="Cordes M."/>
            <person name="Minx P."/>
            <person name="Tomlinson C."/>
            <person name="Chen J."/>
            <person name="Wollam A."/>
            <person name="Pepin K.H."/>
            <person name="Bhonagiri V."/>
            <person name="Zhang X."/>
            <person name="Warren W."/>
            <person name="Mitreva M."/>
            <person name="Mardis E.R."/>
            <person name="Wilson R.K."/>
        </authorList>
    </citation>
    <scope>NUCLEOTIDE SEQUENCE [LARGE SCALE GENOMIC DNA]</scope>
    <source>
        <strain evidence="2 3">ATCC 29099</strain>
    </source>
</reference>
<evidence type="ECO:0000313" key="3">
    <source>
        <dbReference type="Proteomes" id="UP000016608"/>
    </source>
</evidence>
<evidence type="ECO:0000256" key="1">
    <source>
        <dbReference type="SAM" id="Phobius"/>
    </source>
</evidence>
<dbReference type="EMBL" id="AWVJ01000060">
    <property type="protein sequence ID" value="ERK50017.1"/>
    <property type="molecule type" value="Genomic_DNA"/>
</dbReference>
<accession>U2RH35</accession>
<keyword evidence="3" id="KW-1185">Reference proteome</keyword>
<comment type="caution">
    <text evidence="2">The sequence shown here is derived from an EMBL/GenBank/DDBJ whole genome shotgun (WGS) entry which is preliminary data.</text>
</comment>
<evidence type="ECO:0000313" key="2">
    <source>
        <dbReference type="EMBL" id="ERK50017.1"/>
    </source>
</evidence>
<feature type="transmembrane region" description="Helical" evidence="1">
    <location>
        <begin position="94"/>
        <end position="113"/>
    </location>
</feature>
<dbReference type="HOGENOM" id="CLU_2057857_0_0_9"/>
<organism evidence="2 3">
    <name type="scientific">Eubacterium ramulus ATCC 29099</name>
    <dbReference type="NCBI Taxonomy" id="1256908"/>
    <lineage>
        <taxon>Bacteria</taxon>
        <taxon>Bacillati</taxon>
        <taxon>Bacillota</taxon>
        <taxon>Clostridia</taxon>
        <taxon>Eubacteriales</taxon>
        <taxon>Eubacteriaceae</taxon>
        <taxon>Eubacterium</taxon>
    </lineage>
</organism>
<sequence length="119" mass="12764">MDALTTTDADAITLSGLSYFCAAAAADVEMATALSWVEMAAVKQSGSSCFCAAVADTVETTMETAVAASKPQEPEASTPPVLILLRFFSLPLHLLLPFPFFLFPQAVFIYLIYTFTIIN</sequence>
<dbReference type="Proteomes" id="UP000016608">
    <property type="component" value="Unassembled WGS sequence"/>
</dbReference>